<name>A0A4V1Z282_9ACTN</name>
<sequence length="543" mass="58705">MVRRLGVALTALTLLLTAPATAAVSADETPDRERPQRTKIRVVWPSAPVLGKTFTVRGTRADDTPTEVVLQARQGTEWVPLTRKRVTGHSFHFRREAPYNRLRVRVRVLDGSAPSAPLNAPQLAPKVKRIDYADGPFHPKPSGRVMKYLFDGKPGHRVALTTRGGGPSTCTGERLTGPTGVVARSVNGLWRLPRRGTYTLKVSPCWGWSTSRVEIDRVRLVPLAVDGDVVTLRRRAGVADWGVLRLPATGRVMVRGWEAGYPWSRIVRPDGAVLRYLGSSLTYFEAGRRFHNSSDNSDTESLTAGRFLLVPEAARLDASASTPVAATVTPEGPPVTVGDAGVPGRERALTFTGKGGTFYYTEQHLPTTTQGGGGELVGPDGERVADWNYQRGWRLPSDGTYTLYTAPGVDDARTSPDMTVRLREAVMQAHVPINTVARFTVTEPGRWVAATTDQVSGNSARTFASSGSTMSGAWQASLRWTFSPRCSPEPRGPLGCGDYLNTVVDQDHPSTAIWSPYTVPSPNLIVLEPAAGVTGGVDLQVGP</sequence>
<dbReference type="OrthoDB" id="9837815at2"/>
<dbReference type="AlphaFoldDB" id="A0A4V1Z282"/>
<accession>A0A4V1Z282</accession>
<protein>
    <submittedName>
        <fullName evidence="2">Uncharacterized protein</fullName>
    </submittedName>
</protein>
<keyword evidence="3" id="KW-1185">Reference proteome</keyword>
<proteinExistence type="predicted"/>
<dbReference type="RefSeq" id="WP_129986457.1">
    <property type="nucleotide sequence ID" value="NZ_SDPU01000018.1"/>
</dbReference>
<dbReference type="EMBL" id="SDPU01000018">
    <property type="protein sequence ID" value="RYU13496.1"/>
    <property type="molecule type" value="Genomic_DNA"/>
</dbReference>
<comment type="caution">
    <text evidence="2">The sequence shown here is derived from an EMBL/GenBank/DDBJ whole genome shotgun (WGS) entry which is preliminary data.</text>
</comment>
<organism evidence="2 3">
    <name type="scientific">Nocardioides iriomotensis</name>
    <dbReference type="NCBI Taxonomy" id="715784"/>
    <lineage>
        <taxon>Bacteria</taxon>
        <taxon>Bacillati</taxon>
        <taxon>Actinomycetota</taxon>
        <taxon>Actinomycetes</taxon>
        <taxon>Propionibacteriales</taxon>
        <taxon>Nocardioidaceae</taxon>
        <taxon>Nocardioides</taxon>
    </lineage>
</organism>
<dbReference type="Proteomes" id="UP000291189">
    <property type="component" value="Unassembled WGS sequence"/>
</dbReference>
<keyword evidence="1" id="KW-0732">Signal</keyword>
<gene>
    <name evidence="2" type="ORF">ETU37_06630</name>
</gene>
<evidence type="ECO:0000313" key="2">
    <source>
        <dbReference type="EMBL" id="RYU13496.1"/>
    </source>
</evidence>
<evidence type="ECO:0000313" key="3">
    <source>
        <dbReference type="Proteomes" id="UP000291189"/>
    </source>
</evidence>
<evidence type="ECO:0000256" key="1">
    <source>
        <dbReference type="SAM" id="SignalP"/>
    </source>
</evidence>
<feature type="chain" id="PRO_5020508343" evidence="1">
    <location>
        <begin position="23"/>
        <end position="543"/>
    </location>
</feature>
<feature type="signal peptide" evidence="1">
    <location>
        <begin position="1"/>
        <end position="22"/>
    </location>
</feature>
<reference evidence="2 3" key="1">
    <citation type="submission" date="2019-01" db="EMBL/GenBank/DDBJ databases">
        <title>Nocardioides guangzhouensis sp. nov., an actinobacterium isolated from soil.</title>
        <authorList>
            <person name="Fu Y."/>
            <person name="Cai Y."/>
            <person name="Lin Z."/>
            <person name="Chen P."/>
        </authorList>
    </citation>
    <scope>NUCLEOTIDE SEQUENCE [LARGE SCALE GENOMIC DNA]</scope>
    <source>
        <strain evidence="2 3">NBRC 105384</strain>
    </source>
</reference>